<keyword evidence="4" id="KW-0732">Signal</keyword>
<evidence type="ECO:0000313" key="14">
    <source>
        <dbReference type="Ensembl" id="ENSSDAP00000010879.1"/>
    </source>
</evidence>
<dbReference type="GO" id="GO:0002764">
    <property type="term" value="P:immune response-regulating signaling pathway"/>
    <property type="evidence" value="ECO:0007669"/>
    <property type="project" value="TreeGrafter"/>
</dbReference>
<keyword evidence="7 12" id="KW-0472">Membrane</keyword>
<dbReference type="Proteomes" id="UP000694422">
    <property type="component" value="Unplaced"/>
</dbReference>
<evidence type="ECO:0000256" key="1">
    <source>
        <dbReference type="ARBA" id="ARBA00004162"/>
    </source>
</evidence>
<evidence type="ECO:0000256" key="8">
    <source>
        <dbReference type="ARBA" id="ARBA00023157"/>
    </source>
</evidence>
<evidence type="ECO:0000313" key="15">
    <source>
        <dbReference type="Proteomes" id="UP000694422"/>
    </source>
</evidence>
<dbReference type="GO" id="GO:0005886">
    <property type="term" value="C:plasma membrane"/>
    <property type="evidence" value="ECO:0007669"/>
    <property type="project" value="UniProtKB-SubCell"/>
</dbReference>
<dbReference type="InterPro" id="IPR003599">
    <property type="entry name" value="Ig_sub"/>
</dbReference>
<dbReference type="InterPro" id="IPR007110">
    <property type="entry name" value="Ig-like_dom"/>
</dbReference>
<keyword evidence="8" id="KW-1015">Disulfide bond</keyword>
<dbReference type="FunFam" id="2.60.40.10:FF:000049">
    <property type="entry name" value="Leukocyte immunoglobulin-like receptor subfamily B member 1"/>
    <property type="match status" value="2"/>
</dbReference>
<evidence type="ECO:0000256" key="12">
    <source>
        <dbReference type="SAM" id="Phobius"/>
    </source>
</evidence>
<dbReference type="PROSITE" id="PS50835">
    <property type="entry name" value="IG_LIKE"/>
    <property type="match status" value="1"/>
</dbReference>
<dbReference type="InterPro" id="IPR013151">
    <property type="entry name" value="Immunoglobulin_dom"/>
</dbReference>
<dbReference type="InterPro" id="IPR013783">
    <property type="entry name" value="Ig-like_fold"/>
</dbReference>
<dbReference type="Ensembl" id="ENSSDAT00000012340.1">
    <property type="protein sequence ID" value="ENSSDAP00000010879.1"/>
    <property type="gene ID" value="ENSSDAG00000009635.1"/>
</dbReference>
<keyword evidence="10" id="KW-0393">Immunoglobulin domain</keyword>
<evidence type="ECO:0000256" key="2">
    <source>
        <dbReference type="ARBA" id="ARBA00022475"/>
    </source>
</evidence>
<keyword evidence="6 12" id="KW-1133">Transmembrane helix</keyword>
<keyword evidence="15" id="KW-1185">Reference proteome</keyword>
<feature type="region of interest" description="Disordered" evidence="11">
    <location>
        <begin position="351"/>
        <end position="385"/>
    </location>
</feature>
<protein>
    <recommendedName>
        <fullName evidence="13">Ig-like domain-containing protein</fullName>
    </recommendedName>
</protein>
<dbReference type="GO" id="GO:0032396">
    <property type="term" value="F:inhibitory MHC class I receptor activity"/>
    <property type="evidence" value="ECO:0007669"/>
    <property type="project" value="TreeGrafter"/>
</dbReference>
<comment type="subcellular location">
    <subcellularLocation>
        <location evidence="1">Cell membrane</location>
        <topology evidence="1">Single-pass membrane protein</topology>
    </subcellularLocation>
</comment>
<dbReference type="PANTHER" id="PTHR11738:SF179">
    <property type="entry name" value="LEUKOCYTE IMMUNOGLOBULIN-LIKE RECEPTOR SUBFAMILY A MEMBER 5"/>
    <property type="match status" value="1"/>
</dbReference>
<reference evidence="14" key="1">
    <citation type="submission" date="2025-08" db="UniProtKB">
        <authorList>
            <consortium name="Ensembl"/>
        </authorList>
    </citation>
    <scope>IDENTIFICATION</scope>
</reference>
<keyword evidence="2" id="KW-1003">Cell membrane</keyword>
<feature type="domain" description="Ig-like" evidence="13">
    <location>
        <begin position="29"/>
        <end position="101"/>
    </location>
</feature>
<keyword evidence="9" id="KW-0325">Glycoprotein</keyword>
<feature type="transmembrane region" description="Helical" evidence="12">
    <location>
        <begin position="249"/>
        <end position="272"/>
    </location>
</feature>
<keyword evidence="3 12" id="KW-0812">Transmembrane</keyword>
<dbReference type="InterPro" id="IPR036179">
    <property type="entry name" value="Ig-like_dom_sf"/>
</dbReference>
<name>A0A8C9PR35_SPEDA</name>
<evidence type="ECO:0000256" key="3">
    <source>
        <dbReference type="ARBA" id="ARBA00022692"/>
    </source>
</evidence>
<dbReference type="InterPro" id="IPR050412">
    <property type="entry name" value="Ig-like_Receptors_ImmuneReg"/>
</dbReference>
<dbReference type="GO" id="GO:0019221">
    <property type="term" value="P:cytokine-mediated signaling pathway"/>
    <property type="evidence" value="ECO:0007669"/>
    <property type="project" value="TreeGrafter"/>
</dbReference>
<feature type="compositionally biased region" description="Low complexity" evidence="11">
    <location>
        <begin position="370"/>
        <end position="385"/>
    </location>
</feature>
<sequence length="385" mass="41791">MTPTLTALLCLGGSHEHLPPSLLGSYSKPWLSALPSPVVTSGGNVTLQCGSGQRYDRFVLTKEGGHHLTWTLDSQRHPSGQFQALFPVGPVTPSHRWTFTCYGYFRSHPQVWSGPSDPLELLVSGVSRRPSLLTQQVSSGENMTLLCQSYWMDTFLLCKEGAADPPLRLRAEYRAPWYQAEFSMRAVTPALGGTYRCYGSHSSSPYLLSQPSAPLDLVVSGERPDPILCAQVSSVAPRPHPCPGLGRHLPVLVGVSVAFLLLLPLLLVLLVWRHRAGAPPSPRCWGSSWAQRTQRTDRRTLRWVLSSPGPGFAGPSTHPPSHHLPLQDAASEGPQDVTYAQLCRWTLRRGAAAPPSSQVEQPPAEPSVYAALAPAHPGAAPKDTH</sequence>
<dbReference type="Pfam" id="PF00047">
    <property type="entry name" value="ig"/>
    <property type="match status" value="1"/>
</dbReference>
<dbReference type="Gene3D" id="2.60.40.10">
    <property type="entry name" value="Immunoglobulins"/>
    <property type="match status" value="2"/>
</dbReference>
<evidence type="ECO:0000259" key="13">
    <source>
        <dbReference type="PROSITE" id="PS50835"/>
    </source>
</evidence>
<keyword evidence="5" id="KW-0677">Repeat</keyword>
<proteinExistence type="predicted"/>
<evidence type="ECO:0000256" key="4">
    <source>
        <dbReference type="ARBA" id="ARBA00022729"/>
    </source>
</evidence>
<evidence type="ECO:0000256" key="9">
    <source>
        <dbReference type="ARBA" id="ARBA00023180"/>
    </source>
</evidence>
<evidence type="ECO:0000256" key="10">
    <source>
        <dbReference type="ARBA" id="ARBA00023319"/>
    </source>
</evidence>
<accession>A0A8C9PR35</accession>
<dbReference type="SMART" id="SM00409">
    <property type="entry name" value="IG"/>
    <property type="match status" value="2"/>
</dbReference>
<evidence type="ECO:0000256" key="11">
    <source>
        <dbReference type="SAM" id="MobiDB-lite"/>
    </source>
</evidence>
<dbReference type="PANTHER" id="PTHR11738">
    <property type="entry name" value="MHC CLASS I NK CELL RECEPTOR"/>
    <property type="match status" value="1"/>
</dbReference>
<evidence type="ECO:0000256" key="6">
    <source>
        <dbReference type="ARBA" id="ARBA00022989"/>
    </source>
</evidence>
<dbReference type="SUPFAM" id="SSF48726">
    <property type="entry name" value="Immunoglobulin"/>
    <property type="match status" value="2"/>
</dbReference>
<dbReference type="AlphaFoldDB" id="A0A8C9PR35"/>
<organism evidence="14 15">
    <name type="scientific">Spermophilus dauricus</name>
    <name type="common">Daurian ground squirrel</name>
    <dbReference type="NCBI Taxonomy" id="99837"/>
    <lineage>
        <taxon>Eukaryota</taxon>
        <taxon>Metazoa</taxon>
        <taxon>Chordata</taxon>
        <taxon>Craniata</taxon>
        <taxon>Vertebrata</taxon>
        <taxon>Euteleostomi</taxon>
        <taxon>Mammalia</taxon>
        <taxon>Eutheria</taxon>
        <taxon>Euarchontoglires</taxon>
        <taxon>Glires</taxon>
        <taxon>Rodentia</taxon>
        <taxon>Sciuromorpha</taxon>
        <taxon>Sciuridae</taxon>
        <taxon>Xerinae</taxon>
        <taxon>Marmotini</taxon>
        <taxon>Spermophilus</taxon>
    </lineage>
</organism>
<evidence type="ECO:0000256" key="5">
    <source>
        <dbReference type="ARBA" id="ARBA00022737"/>
    </source>
</evidence>
<evidence type="ECO:0000256" key="7">
    <source>
        <dbReference type="ARBA" id="ARBA00023136"/>
    </source>
</evidence>
<feature type="region of interest" description="Disordered" evidence="11">
    <location>
        <begin position="304"/>
        <end position="331"/>
    </location>
</feature>
<reference evidence="14" key="2">
    <citation type="submission" date="2025-09" db="UniProtKB">
        <authorList>
            <consortium name="Ensembl"/>
        </authorList>
    </citation>
    <scope>IDENTIFICATION</scope>
</reference>